<dbReference type="EMBL" id="KZ857433">
    <property type="protein sequence ID" value="RDX45800.1"/>
    <property type="molecule type" value="Genomic_DNA"/>
</dbReference>
<proteinExistence type="inferred from homology"/>
<accession>A0A371CZS6</accession>
<dbReference type="GO" id="GO:0008097">
    <property type="term" value="F:5S rRNA binding"/>
    <property type="evidence" value="ECO:0007669"/>
    <property type="project" value="TreeGrafter"/>
</dbReference>
<dbReference type="GO" id="GO:0000027">
    <property type="term" value="P:ribosomal large subunit assembly"/>
    <property type="evidence" value="ECO:0007669"/>
    <property type="project" value="UniProtKB-UniRule"/>
</dbReference>
<evidence type="ECO:0000256" key="3">
    <source>
        <dbReference type="ARBA" id="ARBA00022517"/>
    </source>
</evidence>
<dbReference type="OrthoDB" id="5072at2759"/>
<comment type="function">
    <text evidence="5">May play a role in ribosome biogenesis.</text>
</comment>
<keyword evidence="4 5" id="KW-0539">Nucleus</keyword>
<reference evidence="7 8" key="1">
    <citation type="journal article" date="2018" name="Biotechnol. Biofuels">
        <title>Integrative visual omics of the white-rot fungus Polyporus brumalis exposes the biotechnological potential of its oxidative enzymes for delignifying raw plant biomass.</title>
        <authorList>
            <person name="Miyauchi S."/>
            <person name="Rancon A."/>
            <person name="Drula E."/>
            <person name="Hage H."/>
            <person name="Chaduli D."/>
            <person name="Favel A."/>
            <person name="Grisel S."/>
            <person name="Henrissat B."/>
            <person name="Herpoel-Gimbert I."/>
            <person name="Ruiz-Duenas F.J."/>
            <person name="Chevret D."/>
            <person name="Hainaut M."/>
            <person name="Lin J."/>
            <person name="Wang M."/>
            <person name="Pangilinan J."/>
            <person name="Lipzen A."/>
            <person name="Lesage-Meessen L."/>
            <person name="Navarro D."/>
            <person name="Riley R."/>
            <person name="Grigoriev I.V."/>
            <person name="Zhou S."/>
            <person name="Raouche S."/>
            <person name="Rosso M.N."/>
        </authorList>
    </citation>
    <scope>NUCLEOTIDE SEQUENCE [LARGE SCALE GENOMIC DNA]</scope>
    <source>
        <strain evidence="7 8">BRFM 1820</strain>
    </source>
</reference>
<feature type="compositionally biased region" description="Basic residues" evidence="6">
    <location>
        <begin position="18"/>
        <end position="27"/>
    </location>
</feature>
<protein>
    <recommendedName>
        <fullName evidence="2 5">Ribosome biogenesis protein NOP53</fullName>
    </recommendedName>
</protein>
<comment type="subcellular location">
    <subcellularLocation>
        <location evidence="5">Nucleus</location>
        <location evidence="5">Nucleolus</location>
    </subcellularLocation>
    <subcellularLocation>
        <location evidence="5">Nucleus</location>
        <location evidence="5">Nucleoplasm</location>
    </subcellularLocation>
</comment>
<gene>
    <name evidence="7" type="ORF">OH76DRAFT_1407560</name>
</gene>
<name>A0A371CZS6_9APHY</name>
<dbReference type="InterPro" id="IPR011687">
    <property type="entry name" value="Nop53/GLTSCR2"/>
</dbReference>
<evidence type="ECO:0000256" key="2">
    <source>
        <dbReference type="ARBA" id="ARBA00018339"/>
    </source>
</evidence>
<feature type="compositionally biased region" description="Basic residues" evidence="6">
    <location>
        <begin position="287"/>
        <end position="300"/>
    </location>
</feature>
<dbReference type="PANTHER" id="PTHR14211:SF7">
    <property type="entry name" value="RIBOSOME BIOGENESIS PROTEIN NOP53"/>
    <property type="match status" value="1"/>
</dbReference>
<organism evidence="7 8">
    <name type="scientific">Lentinus brumalis</name>
    <dbReference type="NCBI Taxonomy" id="2498619"/>
    <lineage>
        <taxon>Eukaryota</taxon>
        <taxon>Fungi</taxon>
        <taxon>Dikarya</taxon>
        <taxon>Basidiomycota</taxon>
        <taxon>Agaricomycotina</taxon>
        <taxon>Agaricomycetes</taxon>
        <taxon>Polyporales</taxon>
        <taxon>Polyporaceae</taxon>
        <taxon>Lentinus</taxon>
    </lineage>
</organism>
<evidence type="ECO:0000256" key="5">
    <source>
        <dbReference type="PIRNR" id="PIRNR017302"/>
    </source>
</evidence>
<evidence type="ECO:0000313" key="7">
    <source>
        <dbReference type="EMBL" id="RDX45800.1"/>
    </source>
</evidence>
<evidence type="ECO:0000256" key="6">
    <source>
        <dbReference type="SAM" id="MobiDB-lite"/>
    </source>
</evidence>
<dbReference type="Pfam" id="PF07767">
    <property type="entry name" value="Nop53"/>
    <property type="match status" value="1"/>
</dbReference>
<feature type="compositionally biased region" description="Polar residues" evidence="6">
    <location>
        <begin position="1"/>
        <end position="17"/>
    </location>
</feature>
<feature type="region of interest" description="Disordered" evidence="6">
    <location>
        <begin position="1"/>
        <end position="29"/>
    </location>
</feature>
<evidence type="ECO:0000256" key="4">
    <source>
        <dbReference type="ARBA" id="ARBA00023242"/>
    </source>
</evidence>
<feature type="region of interest" description="Disordered" evidence="6">
    <location>
        <begin position="271"/>
        <end position="301"/>
    </location>
</feature>
<evidence type="ECO:0000313" key="8">
    <source>
        <dbReference type="Proteomes" id="UP000256964"/>
    </source>
</evidence>
<keyword evidence="8" id="KW-1185">Reference proteome</keyword>
<sequence>MKKAASSSVGAPAQRTQSSRKGKRAWRKNVDLDEVEGGLEELRAEERATGTTLQKKKDEDLFQVDVTGDDVVRRTLPKFSERVLTSTKILSQRSAVPAVFSRATENAAKAGTKRKVVTHDEKTRLLRMGKRLRQGPFNAYVDPNQVGEGSAMLELSEAAKEAGKYDVWSEEAPEKVTVKAPQTQHPRSLIALPAVPSPHEGTSYNPPVVSHQELLKTAHEIEVEKWKGVAELEAMKAKIEKARAIAAAEAASASAVGTAPGMKVDLPTGAEVEEEDANAEPLPPKKMPARKTKQQRKKAERLRAEKQALAEKAARKRMLASVDSAKALRKALARNVAARERLREQQQLALQEKLKKGLAGERIGKHKVPEGQIDVQLGEELSESLRALKPEGNLFKDRFISMQQRALIEPRVPVIVRTRGKTKEYEKHSYKRFDREY</sequence>
<dbReference type="PANTHER" id="PTHR14211">
    <property type="entry name" value="GLIOMA SUPPRESSOR CANDIDATE REGION GENE 2"/>
    <property type="match status" value="1"/>
</dbReference>
<dbReference type="PIRSF" id="PIRSF017302">
    <property type="entry name" value="Gltscr2"/>
    <property type="match status" value="1"/>
</dbReference>
<dbReference type="Proteomes" id="UP000256964">
    <property type="component" value="Unassembled WGS sequence"/>
</dbReference>
<keyword evidence="3 5" id="KW-0690">Ribosome biogenesis</keyword>
<dbReference type="GO" id="GO:0006364">
    <property type="term" value="P:rRNA processing"/>
    <property type="evidence" value="ECO:0007669"/>
    <property type="project" value="TreeGrafter"/>
</dbReference>
<comment type="similarity">
    <text evidence="1 5">Belongs to the NOP53 family.</text>
</comment>
<dbReference type="STRING" id="139420.A0A371CZS6"/>
<dbReference type="GO" id="GO:0005730">
    <property type="term" value="C:nucleolus"/>
    <property type="evidence" value="ECO:0007669"/>
    <property type="project" value="UniProtKB-SubCell"/>
</dbReference>
<dbReference type="AlphaFoldDB" id="A0A371CZS6"/>
<dbReference type="GO" id="GO:0005654">
    <property type="term" value="C:nucleoplasm"/>
    <property type="evidence" value="ECO:0007669"/>
    <property type="project" value="UniProtKB-SubCell"/>
</dbReference>
<evidence type="ECO:0000256" key="1">
    <source>
        <dbReference type="ARBA" id="ARBA00008838"/>
    </source>
</evidence>